<evidence type="ECO:0000256" key="4">
    <source>
        <dbReference type="ARBA" id="ARBA00022989"/>
    </source>
</evidence>
<feature type="transmembrane region" description="Helical" evidence="7">
    <location>
        <begin position="734"/>
        <end position="756"/>
    </location>
</feature>
<feature type="domain" description="ABC3 transporter permease C-terminal" evidence="8">
    <location>
        <begin position="250"/>
        <end position="379"/>
    </location>
</feature>
<comment type="caution">
    <text evidence="9">The sequence shown here is derived from an EMBL/GenBank/DDBJ whole genome shotgun (WGS) entry which is preliminary data.</text>
</comment>
<feature type="transmembrane region" description="Helical" evidence="7">
    <location>
        <begin position="390"/>
        <end position="411"/>
    </location>
</feature>
<protein>
    <recommendedName>
        <fullName evidence="8">ABC3 transporter permease C-terminal domain-containing protein</fullName>
    </recommendedName>
</protein>
<dbReference type="Proteomes" id="UP000236434">
    <property type="component" value="Unassembled WGS sequence"/>
</dbReference>
<feature type="transmembrane region" description="Helical" evidence="7">
    <location>
        <begin position="347"/>
        <end position="369"/>
    </location>
</feature>
<evidence type="ECO:0000256" key="3">
    <source>
        <dbReference type="ARBA" id="ARBA00022692"/>
    </source>
</evidence>
<comment type="subcellular location">
    <subcellularLocation>
        <location evidence="1">Cell membrane</location>
        <topology evidence="1">Multi-pass membrane protein</topology>
    </subcellularLocation>
</comment>
<dbReference type="Pfam" id="PF02687">
    <property type="entry name" value="FtsX"/>
    <property type="match status" value="2"/>
</dbReference>
<keyword evidence="2" id="KW-1003">Cell membrane</keyword>
<dbReference type="InterPro" id="IPR003838">
    <property type="entry name" value="ABC3_permease_C"/>
</dbReference>
<feature type="transmembrane region" description="Helical" evidence="7">
    <location>
        <begin position="828"/>
        <end position="853"/>
    </location>
</feature>
<feature type="transmembrane region" description="Helical" evidence="7">
    <location>
        <begin position="291"/>
        <end position="315"/>
    </location>
</feature>
<feature type="transmembrane region" description="Helical" evidence="7">
    <location>
        <begin position="786"/>
        <end position="808"/>
    </location>
</feature>
<evidence type="ECO:0000313" key="9">
    <source>
        <dbReference type="EMBL" id="PNR96551.1"/>
    </source>
</evidence>
<feature type="transmembrane region" description="Helical" evidence="7">
    <location>
        <begin position="243"/>
        <end position="270"/>
    </location>
</feature>
<evidence type="ECO:0000256" key="7">
    <source>
        <dbReference type="SAM" id="Phobius"/>
    </source>
</evidence>
<evidence type="ECO:0000256" key="5">
    <source>
        <dbReference type="ARBA" id="ARBA00023136"/>
    </source>
</evidence>
<dbReference type="EMBL" id="AZRL01000012">
    <property type="protein sequence ID" value="PNR96551.1"/>
    <property type="molecule type" value="Genomic_DNA"/>
</dbReference>
<dbReference type="OrthoDB" id="39370at2"/>
<dbReference type="PANTHER" id="PTHR30572">
    <property type="entry name" value="MEMBRANE COMPONENT OF TRANSPORTER-RELATED"/>
    <property type="match status" value="1"/>
</dbReference>
<feature type="transmembrane region" description="Helical" evidence="7">
    <location>
        <begin position="517"/>
        <end position="539"/>
    </location>
</feature>
<dbReference type="InterPro" id="IPR050250">
    <property type="entry name" value="Macrolide_Exporter_MacB"/>
</dbReference>
<evidence type="ECO:0000256" key="1">
    <source>
        <dbReference type="ARBA" id="ARBA00004651"/>
    </source>
</evidence>
<dbReference type="AlphaFoldDB" id="A0A2K1P1A5"/>
<dbReference type="GO" id="GO:0005886">
    <property type="term" value="C:plasma membrane"/>
    <property type="evidence" value="ECO:0007669"/>
    <property type="project" value="UniProtKB-SubCell"/>
</dbReference>
<reference evidence="9 10" key="1">
    <citation type="submission" date="2013-12" db="EMBL/GenBank/DDBJ databases">
        <title>Comparative genomics of Petrotoga isolates.</title>
        <authorList>
            <person name="Nesbo C.L."/>
            <person name="Charchuk R."/>
            <person name="Chow K."/>
        </authorList>
    </citation>
    <scope>NUCLEOTIDE SEQUENCE [LARGE SCALE GENOMIC DNA]</scope>
    <source>
        <strain evidence="9 10">DSM 13574</strain>
    </source>
</reference>
<keyword evidence="3 7" id="KW-0812">Transmembrane</keyword>
<keyword evidence="4 7" id="KW-1133">Transmembrane helix</keyword>
<dbReference type="RefSeq" id="WP_103066840.1">
    <property type="nucleotide sequence ID" value="NZ_AZRL01000012.1"/>
</dbReference>
<accession>A0A2K1P1A5</accession>
<sequence length="866" mass="95750">MFFWKFALRNFLKRWQVSILLVLGAIIPSLLTVSSLSLNDSIVSYRKTQVEVNFGQADAFIVNNRTSLFFSFPLSQMILDDIKSDPKIKNILPVSESLGRIEHNGRFLEVLVVAVKGEDLSNFVGQNIDISPGKVVVSKEIAKESGIDEGETIIIHMPGGSKNLEISHVGENGFLNYRGEMAQYPGSVFVNVSDFEGNTVFPSKAYVDFVESENVHISDIPIPSNLQIINIKEDFLNSPANEILGYIVLAFSFFSIMAGLILVIVFGNNFANEQEKTVGILRILGFKRGKILFLFFMEALLYFGISSLIGVVLGAKIGAVLLNQLGEIASGLTFETLGSFTIAPYELSLQTIILGFLIGIIIPLLIFMIKGLHISNNSPVESLKKDVEAYVPHGINGWFSILFIISGFLLISFANEFEILGLILISLGLVFVLKNPLFNVGLSIFLMILSKTYFSLSSGVLAFNFIFQRAFLFGVIVVLFFTSIIPILKRFSKVFSSKKSVPFLLGFSYVERFPVRVLMLSLMFGIIIFGLIVISSIPANLVRFVDTSMQEGLFGYNFLVVSNPIKNLFFSDDIAVYEGIEKPTKVQIAILDSQIIAFVDDTFLESAIIPSETVTDWREELKSKNTVLYGKFSDEEQIPEYVKGNLSSITPLGGVSNVSYDVVGFFNLKDITIPVKYVANIISKPNSVKSIDILLGNVPKENIDEIKQKYMSTFDFPIFIEEELQNIYNGVDGIISLATGMLYLGLISGFSGLALYSVRSCIIRQRIIGTLRAIGSSSKDITKGLLIENFSIVSVGAFIGLVGGYLVAKDIIFAIFQFLGNVDFYFPLLNVIGIVGMVYLVTFLTLMIPSFLITKITPADSLREIG</sequence>
<comment type="similarity">
    <text evidence="6">Belongs to the ABC-4 integral membrane protein family.</text>
</comment>
<evidence type="ECO:0000256" key="6">
    <source>
        <dbReference type="ARBA" id="ARBA00038076"/>
    </source>
</evidence>
<dbReference type="PANTHER" id="PTHR30572:SF4">
    <property type="entry name" value="ABC TRANSPORTER PERMEASE YTRF"/>
    <property type="match status" value="1"/>
</dbReference>
<gene>
    <name evidence="9" type="ORF">X929_04565</name>
</gene>
<proteinExistence type="inferred from homology"/>
<keyword evidence="5 7" id="KW-0472">Membrane</keyword>
<evidence type="ECO:0000313" key="10">
    <source>
        <dbReference type="Proteomes" id="UP000236434"/>
    </source>
</evidence>
<feature type="domain" description="ABC3 transporter permease C-terminal" evidence="8">
    <location>
        <begin position="741"/>
        <end position="858"/>
    </location>
</feature>
<feature type="transmembrane region" description="Helical" evidence="7">
    <location>
        <begin position="469"/>
        <end position="488"/>
    </location>
</feature>
<evidence type="ECO:0000259" key="8">
    <source>
        <dbReference type="Pfam" id="PF02687"/>
    </source>
</evidence>
<dbReference type="GO" id="GO:0022857">
    <property type="term" value="F:transmembrane transporter activity"/>
    <property type="evidence" value="ECO:0007669"/>
    <property type="project" value="TreeGrafter"/>
</dbReference>
<organism evidence="9 10">
    <name type="scientific">Petrotoga olearia DSM 13574</name>
    <dbReference type="NCBI Taxonomy" id="1122955"/>
    <lineage>
        <taxon>Bacteria</taxon>
        <taxon>Thermotogati</taxon>
        <taxon>Thermotogota</taxon>
        <taxon>Thermotogae</taxon>
        <taxon>Petrotogales</taxon>
        <taxon>Petrotogaceae</taxon>
        <taxon>Petrotoga</taxon>
    </lineage>
</organism>
<name>A0A2K1P1A5_9BACT</name>
<evidence type="ECO:0000256" key="2">
    <source>
        <dbReference type="ARBA" id="ARBA00022475"/>
    </source>
</evidence>